<reference evidence="1 2" key="1">
    <citation type="journal article" date="2010" name="Stand. Genomic Sci.">
        <title>Complete genome sequence of Methanothermus fervidus type strain (V24S).</title>
        <authorList>
            <person name="Anderson I."/>
            <person name="Djao O.D."/>
            <person name="Misra M."/>
            <person name="Chertkov O."/>
            <person name="Nolan M."/>
            <person name="Lucas S."/>
            <person name="Lapidus A."/>
            <person name="Del Rio T.G."/>
            <person name="Tice H."/>
            <person name="Cheng J.F."/>
            <person name="Tapia R."/>
            <person name="Han C."/>
            <person name="Goodwin L."/>
            <person name="Pitluck S."/>
            <person name="Liolios K."/>
            <person name="Ivanova N."/>
            <person name="Mavromatis K."/>
            <person name="Mikhailova N."/>
            <person name="Pati A."/>
            <person name="Brambilla E."/>
            <person name="Chen A."/>
            <person name="Palaniappan K."/>
            <person name="Land M."/>
            <person name="Hauser L."/>
            <person name="Chang Y.J."/>
            <person name="Jeffries C.D."/>
            <person name="Sikorski J."/>
            <person name="Spring S."/>
            <person name="Rohde M."/>
            <person name="Eichinger K."/>
            <person name="Huber H."/>
            <person name="Wirth R."/>
            <person name="Goker M."/>
            <person name="Detter J.C."/>
            <person name="Woyke T."/>
            <person name="Bristow J."/>
            <person name="Eisen J.A."/>
            <person name="Markowitz V."/>
            <person name="Hugenholtz P."/>
            <person name="Klenk H.P."/>
            <person name="Kyrpides N.C."/>
        </authorList>
    </citation>
    <scope>NUCLEOTIDE SEQUENCE [LARGE SCALE GENOMIC DNA]</scope>
    <source>
        <strain evidence="2">ATCC 43054 / DSM 2088 / JCM 10308 / V24 S</strain>
    </source>
</reference>
<evidence type="ECO:0000313" key="2">
    <source>
        <dbReference type="Proteomes" id="UP000002315"/>
    </source>
</evidence>
<protein>
    <submittedName>
        <fullName evidence="1">Uncharacterized protein</fullName>
    </submittedName>
</protein>
<dbReference type="KEGG" id="mfv:Mfer_0326"/>
<organism evidence="1 2">
    <name type="scientific">Methanothermus fervidus (strain ATCC 43054 / DSM 2088 / JCM 10308 / V24 S)</name>
    <dbReference type="NCBI Taxonomy" id="523846"/>
    <lineage>
        <taxon>Archaea</taxon>
        <taxon>Methanobacteriati</taxon>
        <taxon>Methanobacteriota</taxon>
        <taxon>Methanomada group</taxon>
        <taxon>Methanobacteria</taxon>
        <taxon>Methanobacteriales</taxon>
        <taxon>Methanothermaceae</taxon>
        <taxon>Methanothermus</taxon>
    </lineage>
</organism>
<gene>
    <name evidence="1" type="ordered locus">Mfer_0326</name>
</gene>
<name>E3GXU7_METFV</name>
<dbReference type="EMBL" id="CP002278">
    <property type="protein sequence ID" value="ADP77129.1"/>
    <property type="molecule type" value="Genomic_DNA"/>
</dbReference>
<keyword evidence="2" id="KW-1185">Reference proteome</keyword>
<accession>E3GXU7</accession>
<dbReference type="STRING" id="523846.Mfer_0326"/>
<evidence type="ECO:0000313" key="1">
    <source>
        <dbReference type="EMBL" id="ADP77129.1"/>
    </source>
</evidence>
<sequence>MEKRHVFLNSLFYGINSALYELLGESGKTVGMTVAKHMKKFLERHGYIQDKMNISDLKNLFLKFNLAESFEIKENDKNVILIVKKPYLSEFLQEMLKEGKTPYICPYVHLMSLLYMDITGKKISFDRPYIDKDEVQLIFKVYQ</sequence>
<proteinExistence type="predicted"/>
<dbReference type="HOGENOM" id="CLU_145180_0_0_2"/>
<dbReference type="AlphaFoldDB" id="E3GXU7"/>
<dbReference type="Proteomes" id="UP000002315">
    <property type="component" value="Chromosome"/>
</dbReference>